<dbReference type="InterPro" id="IPR035423">
    <property type="entry name" value="M60-like_N"/>
</dbReference>
<feature type="chain" id="PRO_5045733688" evidence="1">
    <location>
        <begin position="24"/>
        <end position="760"/>
    </location>
</feature>
<keyword evidence="1" id="KW-0732">Signal</keyword>
<evidence type="ECO:0000256" key="1">
    <source>
        <dbReference type="SAM" id="SignalP"/>
    </source>
</evidence>
<evidence type="ECO:0000259" key="2">
    <source>
        <dbReference type="PROSITE" id="PS51723"/>
    </source>
</evidence>
<evidence type="ECO:0000313" key="3">
    <source>
        <dbReference type="EMBL" id="MFD2863141.1"/>
    </source>
</evidence>
<feature type="signal peptide" evidence="1">
    <location>
        <begin position="1"/>
        <end position="23"/>
    </location>
</feature>
<dbReference type="Pfam" id="PF17291">
    <property type="entry name" value="M60-like_N"/>
    <property type="match status" value="1"/>
</dbReference>
<dbReference type="InterPro" id="IPR031161">
    <property type="entry name" value="Peptidase_M60_dom"/>
</dbReference>
<dbReference type="InterPro" id="IPR051244">
    <property type="entry name" value="TCAF"/>
</dbReference>
<accession>A0ABW5XIG8</accession>
<dbReference type="Pfam" id="PF13402">
    <property type="entry name" value="Peptidase_M60"/>
    <property type="match status" value="1"/>
</dbReference>
<name>A0ABW5XIG8_9SPHI</name>
<dbReference type="PANTHER" id="PTHR15730:SF5">
    <property type="entry name" value="SI:CH211-210B2.2-RELATED"/>
    <property type="match status" value="1"/>
</dbReference>
<dbReference type="RefSeq" id="WP_377122192.1">
    <property type="nucleotide sequence ID" value="NZ_JBHUON010000001.1"/>
</dbReference>
<dbReference type="InterPro" id="IPR042279">
    <property type="entry name" value="Pep_M60_3"/>
</dbReference>
<comment type="caution">
    <text evidence="3">The sequence shown here is derived from an EMBL/GenBank/DDBJ whole genome shotgun (WGS) entry which is preliminary data.</text>
</comment>
<dbReference type="EMBL" id="JBHUON010000001">
    <property type="protein sequence ID" value="MFD2863141.1"/>
    <property type="molecule type" value="Genomic_DNA"/>
</dbReference>
<feature type="domain" description="Peptidase M60" evidence="2">
    <location>
        <begin position="381"/>
        <end position="684"/>
    </location>
</feature>
<dbReference type="Gene3D" id="3.40.390.80">
    <property type="entry name" value="Peptidase M60, enhancin-like domain 2"/>
    <property type="match status" value="1"/>
</dbReference>
<dbReference type="PROSITE" id="PS51723">
    <property type="entry name" value="PEPTIDASE_M60"/>
    <property type="match status" value="1"/>
</dbReference>
<keyword evidence="4" id="KW-1185">Reference proteome</keyword>
<reference evidence="4" key="1">
    <citation type="journal article" date="2019" name="Int. J. Syst. Evol. Microbiol.">
        <title>The Global Catalogue of Microorganisms (GCM) 10K type strain sequencing project: providing services to taxonomists for standard genome sequencing and annotation.</title>
        <authorList>
            <consortium name="The Broad Institute Genomics Platform"/>
            <consortium name="The Broad Institute Genome Sequencing Center for Infectious Disease"/>
            <person name="Wu L."/>
            <person name="Ma J."/>
        </authorList>
    </citation>
    <scope>NUCLEOTIDE SEQUENCE [LARGE SCALE GENOMIC DNA]</scope>
    <source>
        <strain evidence="4">KCTC 52232</strain>
    </source>
</reference>
<dbReference type="Gene3D" id="2.60.120.1250">
    <property type="entry name" value="Peptidase M60, enhancin-like domain 1"/>
    <property type="match status" value="1"/>
</dbReference>
<dbReference type="Proteomes" id="UP001597601">
    <property type="component" value="Unassembled WGS sequence"/>
</dbReference>
<proteinExistence type="predicted"/>
<dbReference type="PANTHER" id="PTHR15730">
    <property type="entry name" value="EXPERIMENTAL AUTOIMMUNE PROSTATITIS ANTIGEN 2-RELATED"/>
    <property type="match status" value="1"/>
</dbReference>
<evidence type="ECO:0000313" key="4">
    <source>
        <dbReference type="Proteomes" id="UP001597601"/>
    </source>
</evidence>
<dbReference type="SMART" id="SM01276">
    <property type="entry name" value="M60-like"/>
    <property type="match status" value="1"/>
</dbReference>
<organism evidence="3 4">
    <name type="scientific">Mucilaginibacter antarcticus</name>
    <dbReference type="NCBI Taxonomy" id="1855725"/>
    <lineage>
        <taxon>Bacteria</taxon>
        <taxon>Pseudomonadati</taxon>
        <taxon>Bacteroidota</taxon>
        <taxon>Sphingobacteriia</taxon>
        <taxon>Sphingobacteriales</taxon>
        <taxon>Sphingobacteriaceae</taxon>
        <taxon>Mucilaginibacter</taxon>
    </lineage>
</organism>
<sequence length="760" mass="85188">MISPPSRFLYVTLLVLLSFAATAQNTKQILLKGVDSLPMPPTPQGSSFFVTVDEQPEIIAMLRSDFAGEIFRANAIVTSRLGKGKVVLFGASAYFKAMMLEDKNVARLLKNIIDWASPGSKTRSIAVVKGIDPGFTDFLKKQHANVYTTTNLILKKNTDLLFLNTDVADNESINQIEAFVSAGGTLMFASPFSDLYINRDTTKNLSTFELGMNKLLAKAGLVNPNAIIVQSPGYERLMTDTVPGHLHITTLLPLLQSETKFSESADFFVTLALDQIFKYKDSTSAIIKKIKQTLKIPAVLTVPSPDAPVLNNTPALKAANKAAYWLYQHQQKFKEHPEAKAIGYKVFPGDVQEGASRVTQMLTIPVKVGTQGLSDPSSVYHRSHTTGLYVPAGEKVTITLSDADSMQGLKAQIGVHFDDLTSLDEFKRIPLDLVTVFNLDKKEVEVYSPYGGLLLINIPDTTKLKAVKVNVKGAVKAPYFKLGETSEEQWNTTIRNYPAPWAELATDNIVLTVPSYRIRNLSNPVKLMQFWDEVMNADADLAVIDRKRVHQERIIVDSDVAYGYMFTSIDRIVVPDDQSCEWMLDEAFIRSHGSWGTFHELGHRHQFPQFGFSGTGEVTVNLYTMYVYDQVLHKGMYNHEGMETKELMVKAIKSYLDHDPTFEKWGNDPFLALSMYTQIINAFSWDAIKAAHTSYRQLPKDQYPKTDQEKIDLWFKLICKATNSNLARFFEVWKVPLSEVAKDAAIGYKVWFPEELAGYK</sequence>
<gene>
    <name evidence="3" type="ORF">ACFSYC_00455</name>
</gene>
<protein>
    <submittedName>
        <fullName evidence="3">M60 family metallopeptidase</fullName>
    </submittedName>
</protein>
<dbReference type="Gene3D" id="1.10.390.30">
    <property type="entry name" value="Peptidase M60, enhancin-like domain 3"/>
    <property type="match status" value="1"/>
</dbReference>